<reference evidence="1 2" key="1">
    <citation type="submission" date="2020-04" db="EMBL/GenBank/DDBJ databases">
        <title>Flammeovirga sp. SR4, a novel species isolated from seawater.</title>
        <authorList>
            <person name="Wang X."/>
        </authorList>
    </citation>
    <scope>NUCLEOTIDE SEQUENCE [LARGE SCALE GENOMIC DNA]</scope>
    <source>
        <strain evidence="1 2">SR4</strain>
    </source>
</reference>
<proteinExistence type="predicted"/>
<dbReference type="AlphaFoldDB" id="A0A7X8SKE6"/>
<dbReference type="PROSITE" id="PS51257">
    <property type="entry name" value="PROKAR_LIPOPROTEIN"/>
    <property type="match status" value="1"/>
</dbReference>
<dbReference type="EMBL" id="JABAIL010000003">
    <property type="protein sequence ID" value="NLR91875.1"/>
    <property type="molecule type" value="Genomic_DNA"/>
</dbReference>
<comment type="caution">
    <text evidence="1">The sequence shown here is derived from an EMBL/GenBank/DDBJ whole genome shotgun (WGS) entry which is preliminary data.</text>
</comment>
<protein>
    <submittedName>
        <fullName evidence="1">Uncharacterized protein</fullName>
    </submittedName>
</protein>
<evidence type="ECO:0000313" key="1">
    <source>
        <dbReference type="EMBL" id="NLR91875.1"/>
    </source>
</evidence>
<evidence type="ECO:0000313" key="2">
    <source>
        <dbReference type="Proteomes" id="UP000585050"/>
    </source>
</evidence>
<name>A0A7X8SKE6_9BACT</name>
<keyword evidence="2" id="KW-1185">Reference proteome</keyword>
<gene>
    <name evidence="1" type="ORF">HGP29_11685</name>
</gene>
<organism evidence="1 2">
    <name type="scientific">Flammeovirga agarivorans</name>
    <dbReference type="NCBI Taxonomy" id="2726742"/>
    <lineage>
        <taxon>Bacteria</taxon>
        <taxon>Pseudomonadati</taxon>
        <taxon>Bacteroidota</taxon>
        <taxon>Cytophagia</taxon>
        <taxon>Cytophagales</taxon>
        <taxon>Flammeovirgaceae</taxon>
        <taxon>Flammeovirga</taxon>
    </lineage>
</organism>
<accession>A0A7X8SKE6</accession>
<dbReference type="Proteomes" id="UP000585050">
    <property type="component" value="Unassembled WGS sequence"/>
</dbReference>
<sequence>MYYNRQILNVCFLLTLLIASCSTEKKEEDLPAPTTIISTDMLPTLTLEESDFLRGTTSFEVEVTNENIDLVSVEEIQLLLEGKDLDFDVSNENNKWLFTFNSLQLEDGMHELTFSASLSSEFELPENEVLIQHTVEVDNYLPTITVQQGYIGGYFYEDIQDNQYYSSVNRRNNHEKSIFIIDKEGTKISEVYDLNFSEGNIDIAIPETTRDRDFFLVDFFTYDHYFKTDHHAFDDLDQESMITYGELTYTAINSISETSPKYEHIENEIVENETKEVTIAYPTDDNISITLKLINENEENITETIENGMRYVTIKTEYSSLGDNYRETNCLMVSEDETNNHAIVILNLLNDGDTLTVSKNDLKDDVETFNVSNEENFRQVVLSDDLNFIGNGFYSFDILEDNIMERTYFRNVINRNVEVKYFSLKRKIENRFLYAFTNHVSSASEFNSIQEFTENDIQVTLENDLLTIKTDLQIASDVEVNGLIYYDEIFVGEHEFRFKQKFVSPFNTSIAFDIKTLNSIDHIKTLHNSNYANVDDFTQSAVGGQISNDLLYYDDGRILISKSIEL</sequence>